<accession>A0A177EB20</accession>
<dbReference type="UniPathway" id="UPA00148">
    <property type="reaction ID" value="UER00227"/>
</dbReference>
<evidence type="ECO:0000256" key="2">
    <source>
        <dbReference type="ARBA" id="ARBA00022603"/>
    </source>
</evidence>
<keyword evidence="4 5" id="KW-0949">S-adenosyl-L-methionine</keyword>
<gene>
    <name evidence="5" type="primary">cbiD</name>
    <name evidence="6" type="ORF">TH606_02820</name>
</gene>
<dbReference type="Gene3D" id="3.30.2110.10">
    <property type="entry name" value="CbiD-like"/>
    <property type="match status" value="1"/>
</dbReference>
<dbReference type="GO" id="GO:0032259">
    <property type="term" value="P:methylation"/>
    <property type="evidence" value="ECO:0007669"/>
    <property type="project" value="UniProtKB-KW"/>
</dbReference>
<name>A0A177EB20_9BACT</name>
<evidence type="ECO:0000313" key="6">
    <source>
        <dbReference type="EMBL" id="OAG28199.1"/>
    </source>
</evidence>
<comment type="function">
    <text evidence="5">Catalyzes the methylation of C-1 in cobalt-precorrin-5B to form cobalt-precorrin-6A.</text>
</comment>
<dbReference type="Pfam" id="PF01888">
    <property type="entry name" value="CbiD"/>
    <property type="match status" value="1"/>
</dbReference>
<organism evidence="6 7">
    <name type="scientific">Thermodesulfatator autotrophicus</name>
    <dbReference type="NCBI Taxonomy" id="1795632"/>
    <lineage>
        <taxon>Bacteria</taxon>
        <taxon>Pseudomonadati</taxon>
        <taxon>Thermodesulfobacteriota</taxon>
        <taxon>Thermodesulfobacteria</taxon>
        <taxon>Thermodesulfobacteriales</taxon>
        <taxon>Thermodesulfatatoraceae</taxon>
        <taxon>Thermodesulfatator</taxon>
    </lineage>
</organism>
<dbReference type="NCBIfam" id="TIGR00312">
    <property type="entry name" value="cbiD"/>
    <property type="match status" value="1"/>
</dbReference>
<protein>
    <recommendedName>
        <fullName evidence="5">Cobalt-precorrin-5B C(1)-methyltransferase</fullName>
        <ecNumber evidence="5">2.1.1.195</ecNumber>
    </recommendedName>
    <alternativeName>
        <fullName evidence="5">Cobalt-precorrin-6A synthase</fullName>
    </alternativeName>
</protein>
<reference evidence="6 7" key="1">
    <citation type="submission" date="2016-02" db="EMBL/GenBank/DDBJ databases">
        <title>Draft genome sequence of Thermodesulfatator sp. S606.</title>
        <authorList>
            <person name="Lai Q."/>
            <person name="Cao J."/>
            <person name="Dupont S."/>
            <person name="Shao Z."/>
            <person name="Jebbar M."/>
            <person name="Alain K."/>
        </authorList>
    </citation>
    <scope>NUCLEOTIDE SEQUENCE [LARGE SCALE GENOMIC DNA]</scope>
    <source>
        <strain evidence="6 7">S606</strain>
    </source>
</reference>
<dbReference type="GO" id="GO:0019251">
    <property type="term" value="P:anaerobic cobalamin biosynthetic process"/>
    <property type="evidence" value="ECO:0007669"/>
    <property type="project" value="UniProtKB-UniRule"/>
</dbReference>
<evidence type="ECO:0000313" key="7">
    <source>
        <dbReference type="Proteomes" id="UP000076964"/>
    </source>
</evidence>
<evidence type="ECO:0000256" key="1">
    <source>
        <dbReference type="ARBA" id="ARBA00022573"/>
    </source>
</evidence>
<dbReference type="InterPro" id="IPR036074">
    <property type="entry name" value="CbiD_sf"/>
</dbReference>
<keyword evidence="3 5" id="KW-0808">Transferase</keyword>
<evidence type="ECO:0000256" key="5">
    <source>
        <dbReference type="HAMAP-Rule" id="MF_00787"/>
    </source>
</evidence>
<keyword evidence="2 5" id="KW-0489">Methyltransferase</keyword>
<dbReference type="Proteomes" id="UP000076964">
    <property type="component" value="Unassembled WGS sequence"/>
</dbReference>
<comment type="caution">
    <text evidence="6">The sequence shown here is derived from an EMBL/GenBank/DDBJ whole genome shotgun (WGS) entry which is preliminary data.</text>
</comment>
<dbReference type="SUPFAM" id="SSF111342">
    <property type="entry name" value="CbiD-like"/>
    <property type="match status" value="1"/>
</dbReference>
<dbReference type="PANTHER" id="PTHR35863:SF1">
    <property type="entry name" value="COBALT-PRECORRIN-5B C(1)-METHYLTRANSFERASE"/>
    <property type="match status" value="1"/>
</dbReference>
<evidence type="ECO:0000256" key="4">
    <source>
        <dbReference type="ARBA" id="ARBA00022691"/>
    </source>
</evidence>
<comment type="catalytic activity">
    <reaction evidence="5">
        <text>Co-precorrin-5B + S-adenosyl-L-methionine = Co-precorrin-6A + S-adenosyl-L-homocysteine</text>
        <dbReference type="Rhea" id="RHEA:26285"/>
        <dbReference type="ChEBI" id="CHEBI:57856"/>
        <dbReference type="ChEBI" id="CHEBI:59789"/>
        <dbReference type="ChEBI" id="CHEBI:60063"/>
        <dbReference type="ChEBI" id="CHEBI:60064"/>
        <dbReference type="EC" id="2.1.1.195"/>
    </reaction>
</comment>
<proteinExistence type="inferred from homology"/>
<dbReference type="PANTHER" id="PTHR35863">
    <property type="entry name" value="COBALT-PRECORRIN-5B C(1)-METHYLTRANSFERASE"/>
    <property type="match status" value="1"/>
</dbReference>
<dbReference type="EMBL" id="LSFI01000009">
    <property type="protein sequence ID" value="OAG28199.1"/>
    <property type="molecule type" value="Genomic_DNA"/>
</dbReference>
<dbReference type="AlphaFoldDB" id="A0A177EB20"/>
<dbReference type="HAMAP" id="MF_00787">
    <property type="entry name" value="CbiD"/>
    <property type="match status" value="1"/>
</dbReference>
<keyword evidence="7" id="KW-1185">Reference proteome</keyword>
<dbReference type="GO" id="GO:0043780">
    <property type="term" value="F:cobalt-precorrin-5B C1-methyltransferase activity"/>
    <property type="evidence" value="ECO:0007669"/>
    <property type="project" value="RHEA"/>
</dbReference>
<dbReference type="InterPro" id="IPR002748">
    <property type="entry name" value="CbiD"/>
</dbReference>
<dbReference type="OrthoDB" id="6439987at2"/>
<dbReference type="NCBIfam" id="NF000849">
    <property type="entry name" value="PRK00075.1-1"/>
    <property type="match status" value="1"/>
</dbReference>
<keyword evidence="1 5" id="KW-0169">Cobalamin biosynthesis</keyword>
<sequence length="375" mass="40401">MKIPRHVKGRLGYTTGTCAAAALKAALVYLLQNQACQKVKLTLPIEMEVEVPVFSLSKNGSSAVASVIKDAGDDPDVTHRAEIQVRVELKKGTGKIIFKAGSGVGVVTKPGLGLPLGEPAITSVPRLMMKKVVEEVLGARKIDQDVIITISIPGGEQLAQKTLNPRLGIKGGLSILGTKGVVIPFSNAAYKATIAKSLKVAKSLKLNELVFSTGGRSESFCQKLFPELPEEAFVQIGDFVGFALKLAAAYRFKRVTLGLMVGKMAKLAKGYTNTHAKHGEIPIEMMLKLAREAGILEEILKELAKGKTARFFLETLKEKAKEKLPLWAEKLTQKAAEEARKMAGPNISVRVILLDFSGKPLAIVENKAKYACESN</sequence>
<dbReference type="PIRSF" id="PIRSF026782">
    <property type="entry name" value="CbiD"/>
    <property type="match status" value="1"/>
</dbReference>
<comment type="similarity">
    <text evidence="5">Belongs to the CbiD family.</text>
</comment>
<comment type="pathway">
    <text evidence="5">Cofactor biosynthesis; adenosylcobalamin biosynthesis; cob(II)yrinate a,c-diamide from sirohydrochlorin (anaerobic route): step 6/10.</text>
</comment>
<dbReference type="STRING" id="1795632.TH606_02820"/>
<dbReference type="EC" id="2.1.1.195" evidence="5"/>
<dbReference type="RefSeq" id="WP_068541182.1">
    <property type="nucleotide sequence ID" value="NZ_LSFI01000009.1"/>
</dbReference>
<evidence type="ECO:0000256" key="3">
    <source>
        <dbReference type="ARBA" id="ARBA00022679"/>
    </source>
</evidence>